<keyword evidence="5" id="KW-1185">Reference proteome</keyword>
<dbReference type="PROSITE" id="PS51109">
    <property type="entry name" value="G5"/>
    <property type="match status" value="1"/>
</dbReference>
<keyword evidence="2" id="KW-1133">Transmembrane helix</keyword>
<keyword evidence="2" id="KW-0812">Transmembrane</keyword>
<dbReference type="Pfam" id="PF03990">
    <property type="entry name" value="DUF348"/>
    <property type="match status" value="2"/>
</dbReference>
<dbReference type="PANTHER" id="PTHR39160:SF4">
    <property type="entry name" value="RESUSCITATION-PROMOTING FACTOR RPFB"/>
    <property type="match status" value="1"/>
</dbReference>
<gene>
    <name evidence="4" type="ORF">SAMN02745134_02839</name>
</gene>
<keyword evidence="1" id="KW-0732">Signal</keyword>
<evidence type="ECO:0000256" key="2">
    <source>
        <dbReference type="SAM" id="Phobius"/>
    </source>
</evidence>
<dbReference type="STRING" id="1121291.SAMN02745134_02839"/>
<dbReference type="SUPFAM" id="SSF50685">
    <property type="entry name" value="Barwin-like endoglucanases"/>
    <property type="match status" value="1"/>
</dbReference>
<dbReference type="Pfam" id="PF07501">
    <property type="entry name" value="G5"/>
    <property type="match status" value="1"/>
</dbReference>
<keyword evidence="2" id="KW-0472">Membrane</keyword>
<organism evidence="4 5">
    <name type="scientific">Clostridium acidisoli DSM 12555</name>
    <dbReference type="NCBI Taxonomy" id="1121291"/>
    <lineage>
        <taxon>Bacteria</taxon>
        <taxon>Bacillati</taxon>
        <taxon>Bacillota</taxon>
        <taxon>Clostridia</taxon>
        <taxon>Eubacteriales</taxon>
        <taxon>Clostridiaceae</taxon>
        <taxon>Clostridium</taxon>
    </lineage>
</organism>
<protein>
    <recommendedName>
        <fullName evidence="3">G5 domain-containing protein</fullName>
    </recommendedName>
</protein>
<evidence type="ECO:0000256" key="1">
    <source>
        <dbReference type="ARBA" id="ARBA00022729"/>
    </source>
</evidence>
<proteinExistence type="predicted"/>
<dbReference type="AlphaFoldDB" id="A0A1W1XRG3"/>
<accession>A0A1W1XRG3</accession>
<evidence type="ECO:0000313" key="5">
    <source>
        <dbReference type="Proteomes" id="UP000192468"/>
    </source>
</evidence>
<dbReference type="GO" id="GO:0019867">
    <property type="term" value="C:outer membrane"/>
    <property type="evidence" value="ECO:0007669"/>
    <property type="project" value="InterPro"/>
</dbReference>
<dbReference type="GO" id="GO:0009254">
    <property type="term" value="P:peptidoglycan turnover"/>
    <property type="evidence" value="ECO:0007669"/>
    <property type="project" value="InterPro"/>
</dbReference>
<dbReference type="InterPro" id="IPR036908">
    <property type="entry name" value="RlpA-like_sf"/>
</dbReference>
<dbReference type="Gene3D" id="2.40.40.10">
    <property type="entry name" value="RlpA-like domain"/>
    <property type="match status" value="1"/>
</dbReference>
<dbReference type="PANTHER" id="PTHR39160">
    <property type="entry name" value="CELL WALL-BINDING PROTEIN YOCH"/>
    <property type="match status" value="1"/>
</dbReference>
<feature type="domain" description="G5" evidence="3">
    <location>
        <begin position="154"/>
        <end position="234"/>
    </location>
</feature>
<dbReference type="GO" id="GO:0004553">
    <property type="term" value="F:hydrolase activity, hydrolyzing O-glycosyl compounds"/>
    <property type="evidence" value="ECO:0007669"/>
    <property type="project" value="InterPro"/>
</dbReference>
<name>A0A1W1XRG3_9CLOT</name>
<dbReference type="InterPro" id="IPR051933">
    <property type="entry name" value="Resuscitation_pf_RpfB"/>
</dbReference>
<dbReference type="CDD" id="cd22786">
    <property type="entry name" value="DPBB_YuiC-like"/>
    <property type="match status" value="1"/>
</dbReference>
<evidence type="ECO:0000259" key="3">
    <source>
        <dbReference type="PROSITE" id="PS51109"/>
    </source>
</evidence>
<dbReference type="InterPro" id="IPR007137">
    <property type="entry name" value="DUF348"/>
</dbReference>
<dbReference type="OrthoDB" id="9798935at2"/>
<dbReference type="Gene3D" id="2.20.230.10">
    <property type="entry name" value="Resuscitation-promoting factor rpfb"/>
    <property type="match status" value="1"/>
</dbReference>
<dbReference type="InterPro" id="IPR011098">
    <property type="entry name" value="G5_dom"/>
</dbReference>
<dbReference type="InterPro" id="IPR010611">
    <property type="entry name" value="3D_dom"/>
</dbReference>
<dbReference type="EMBL" id="FWXH01000013">
    <property type="protein sequence ID" value="SMC26442.1"/>
    <property type="molecule type" value="Genomic_DNA"/>
</dbReference>
<feature type="transmembrane region" description="Helical" evidence="2">
    <location>
        <begin position="21"/>
        <end position="41"/>
    </location>
</feature>
<sequence length="341" mass="37049">MLQNLKDILTKKKNNLSRGPIVALVLLLAVIIVISTVYVVGFRKVLTVSIEGKKTKIVSYKNTVKEVLEQNKIELGPKDKIEPSVDTKIKNGQEIDIKKAVGLEILVDGKDLKIKSAENSVRKLLKSEGVSLNNLDKVKPSKDASVKKGMKIVVTRVISKTFTEEQPIAFDTIVQKDDSMPNDQNQVIQQGSSGIKELTVNAIYEDGKEVARNIMSEVVKSAPVNAVIKQGTLGVVVANRGSRAVYKKKISALATGYTDDLGFGITASGTRTKRDANGYSSISVDPRVIPLGTKLYVPGYGYGIAEDTGGLIKGNRVDLFFNSTGDCYNWGAKSVDVYILN</sequence>
<dbReference type="RefSeq" id="WP_139796056.1">
    <property type="nucleotide sequence ID" value="NZ_FWXH01000013.1"/>
</dbReference>
<reference evidence="4 5" key="1">
    <citation type="submission" date="2017-04" db="EMBL/GenBank/DDBJ databases">
        <authorList>
            <person name="Afonso C.L."/>
            <person name="Miller P.J."/>
            <person name="Scott M.A."/>
            <person name="Spackman E."/>
            <person name="Goraichik I."/>
            <person name="Dimitrov K.M."/>
            <person name="Suarez D.L."/>
            <person name="Swayne D.E."/>
        </authorList>
    </citation>
    <scope>NUCLEOTIDE SEQUENCE [LARGE SCALE GENOMIC DNA]</scope>
    <source>
        <strain evidence="4 5">DSM 12555</strain>
    </source>
</reference>
<dbReference type="Proteomes" id="UP000192468">
    <property type="component" value="Unassembled WGS sequence"/>
</dbReference>
<dbReference type="SMART" id="SM01208">
    <property type="entry name" value="G5"/>
    <property type="match status" value="1"/>
</dbReference>
<evidence type="ECO:0000313" key="4">
    <source>
        <dbReference type="EMBL" id="SMC26442.1"/>
    </source>
</evidence>
<dbReference type="Pfam" id="PF06725">
    <property type="entry name" value="3D"/>
    <property type="match status" value="1"/>
</dbReference>